<dbReference type="eggNOG" id="COG2234">
    <property type="taxonomic scope" value="Bacteria"/>
</dbReference>
<gene>
    <name evidence="4" type="ordered locus">RB4928</name>
</gene>
<keyword evidence="1" id="KW-0175">Coiled coil</keyword>
<dbReference type="PROSITE" id="PS50106">
    <property type="entry name" value="PDZ"/>
    <property type="match status" value="1"/>
</dbReference>
<dbReference type="EMBL" id="BX294141">
    <property type="protein sequence ID" value="CAD78184.1"/>
    <property type="molecule type" value="Genomic_DNA"/>
</dbReference>
<evidence type="ECO:0000313" key="5">
    <source>
        <dbReference type="Proteomes" id="UP000001025"/>
    </source>
</evidence>
<dbReference type="STRING" id="243090.RB4928"/>
<evidence type="ECO:0000313" key="4">
    <source>
        <dbReference type="EMBL" id="CAD78184.1"/>
    </source>
</evidence>
<keyword evidence="4" id="KW-0378">Hydrolase</keyword>
<dbReference type="SMART" id="SM00228">
    <property type="entry name" value="PDZ"/>
    <property type="match status" value="1"/>
</dbReference>
<dbReference type="CDD" id="cd05663">
    <property type="entry name" value="M28_like_PA_PDZ_associated"/>
    <property type="match status" value="1"/>
</dbReference>
<evidence type="ECO:0000256" key="2">
    <source>
        <dbReference type="SAM" id="MobiDB-lite"/>
    </source>
</evidence>
<dbReference type="Pfam" id="PF13180">
    <property type="entry name" value="PDZ_2"/>
    <property type="match status" value="1"/>
</dbReference>
<dbReference type="InterPro" id="IPR045175">
    <property type="entry name" value="M28_fam"/>
</dbReference>
<dbReference type="OrthoDB" id="9762302at2"/>
<dbReference type="EC" id="3.4.11.-" evidence="4"/>
<dbReference type="GO" id="GO:0006508">
    <property type="term" value="P:proteolysis"/>
    <property type="evidence" value="ECO:0000318"/>
    <property type="project" value="GO_Central"/>
</dbReference>
<organism evidence="4 5">
    <name type="scientific">Rhodopirellula baltica (strain DSM 10527 / NCIMB 13988 / SH1)</name>
    <dbReference type="NCBI Taxonomy" id="243090"/>
    <lineage>
        <taxon>Bacteria</taxon>
        <taxon>Pseudomonadati</taxon>
        <taxon>Planctomycetota</taxon>
        <taxon>Planctomycetia</taxon>
        <taxon>Pirellulales</taxon>
        <taxon>Pirellulaceae</taxon>
        <taxon>Rhodopirellula</taxon>
    </lineage>
</organism>
<protein>
    <submittedName>
        <fullName evidence="4">Probable aminopeptidase</fullName>
        <ecNumber evidence="4">3.4.11.-</ecNumber>
    </submittedName>
</protein>
<evidence type="ECO:0000259" key="3">
    <source>
        <dbReference type="PROSITE" id="PS50106"/>
    </source>
</evidence>
<dbReference type="InParanoid" id="Q7UGZ5"/>
<dbReference type="InterPro" id="IPR001478">
    <property type="entry name" value="PDZ"/>
</dbReference>
<dbReference type="CDD" id="cd06779">
    <property type="entry name" value="cpPDZ_Deg_HtrA-like"/>
    <property type="match status" value="1"/>
</dbReference>
<keyword evidence="5" id="KW-1185">Reference proteome</keyword>
<dbReference type="Proteomes" id="UP000001025">
    <property type="component" value="Chromosome"/>
</dbReference>
<dbReference type="GO" id="GO:0008235">
    <property type="term" value="F:metalloexopeptidase activity"/>
    <property type="evidence" value="ECO:0007669"/>
    <property type="project" value="InterPro"/>
</dbReference>
<dbReference type="InterPro" id="IPR007484">
    <property type="entry name" value="Peptidase_M28"/>
</dbReference>
<keyword evidence="4" id="KW-0031">Aminopeptidase</keyword>
<dbReference type="Gene3D" id="3.50.30.30">
    <property type="match status" value="1"/>
</dbReference>
<feature type="domain" description="PDZ" evidence="3">
    <location>
        <begin position="694"/>
        <end position="771"/>
    </location>
</feature>
<dbReference type="InterPro" id="IPR046450">
    <property type="entry name" value="PA_dom_sf"/>
</dbReference>
<dbReference type="PANTHER" id="PTHR12147:SF26">
    <property type="entry name" value="PEPTIDASE M28 DOMAIN-CONTAINING PROTEIN"/>
    <property type="match status" value="1"/>
</dbReference>
<evidence type="ECO:0000256" key="1">
    <source>
        <dbReference type="SAM" id="Coils"/>
    </source>
</evidence>
<dbReference type="PATRIC" id="fig|243090.15.peg.2348"/>
<dbReference type="AlphaFoldDB" id="Q7UGZ5"/>
<dbReference type="InterPro" id="IPR036034">
    <property type="entry name" value="PDZ_sf"/>
</dbReference>
<feature type="compositionally biased region" description="Basic and acidic residues" evidence="2">
    <location>
        <begin position="366"/>
        <end position="377"/>
    </location>
</feature>
<dbReference type="Gene3D" id="3.40.630.10">
    <property type="entry name" value="Zn peptidases"/>
    <property type="match status" value="1"/>
</dbReference>
<dbReference type="eggNOG" id="COG0750">
    <property type="taxonomic scope" value="Bacteria"/>
</dbReference>
<dbReference type="HOGENOM" id="CLU_019932_1_0_0"/>
<dbReference type="PANTHER" id="PTHR12147">
    <property type="entry name" value="METALLOPEPTIDASE M28 FAMILY MEMBER"/>
    <property type="match status" value="1"/>
</dbReference>
<dbReference type="KEGG" id="rba:RB4928"/>
<dbReference type="SUPFAM" id="SSF53187">
    <property type="entry name" value="Zn-dependent exopeptidases"/>
    <property type="match status" value="1"/>
</dbReference>
<accession>Q7UGZ5</accession>
<dbReference type="Gene3D" id="2.30.42.10">
    <property type="match status" value="1"/>
</dbReference>
<reference evidence="4 5" key="1">
    <citation type="journal article" date="2003" name="Proc. Natl. Acad. Sci. U.S.A.">
        <title>Complete genome sequence of the marine planctomycete Pirellula sp. strain 1.</title>
        <authorList>
            <person name="Gloeckner F.O."/>
            <person name="Kube M."/>
            <person name="Bauer M."/>
            <person name="Teeling H."/>
            <person name="Lombardot T."/>
            <person name="Ludwig W."/>
            <person name="Gade D."/>
            <person name="Beck A."/>
            <person name="Borzym K."/>
            <person name="Heitmann K."/>
            <person name="Rabus R."/>
            <person name="Schlesner H."/>
            <person name="Amann R."/>
            <person name="Reinhardt R."/>
        </authorList>
    </citation>
    <scope>NUCLEOTIDE SEQUENCE [LARGE SCALE GENOMIC DNA]</scope>
    <source>
        <strain evidence="5">DSM 10527 / NCIMB 13988 / SH1</strain>
    </source>
</reference>
<dbReference type="SUPFAM" id="SSF52025">
    <property type="entry name" value="PA domain"/>
    <property type="match status" value="1"/>
</dbReference>
<feature type="region of interest" description="Disordered" evidence="2">
    <location>
        <begin position="351"/>
        <end position="382"/>
    </location>
</feature>
<dbReference type="SUPFAM" id="SSF50156">
    <property type="entry name" value="PDZ domain-like"/>
    <property type="match status" value="1"/>
</dbReference>
<name>Q7UGZ5_RHOBA</name>
<proteinExistence type="predicted"/>
<keyword evidence="4" id="KW-0645">Protease</keyword>
<dbReference type="GO" id="GO:0004177">
    <property type="term" value="F:aminopeptidase activity"/>
    <property type="evidence" value="ECO:0007669"/>
    <property type="project" value="UniProtKB-KW"/>
</dbReference>
<dbReference type="Pfam" id="PF04389">
    <property type="entry name" value="Peptidase_M28"/>
    <property type="match status" value="1"/>
</dbReference>
<dbReference type="EnsemblBacteria" id="CAD78184">
    <property type="protein sequence ID" value="CAD78184"/>
    <property type="gene ID" value="RB4928"/>
</dbReference>
<feature type="coiled-coil region" evidence="1">
    <location>
        <begin position="295"/>
        <end position="347"/>
    </location>
</feature>
<sequence>MYNEVPHTFSRNDLSHNLRKPMMTRRNTIRMFGNSLTQTIRQLGSLSRVASALLGVGIATHCFYVVETFAEDRASGSEAASKTEPDANQNQALLVADSIAKDLRYLTSEELAGRSAVGPEILKAADYIADRYRQMGLETRLYGDSPMQPVEMATGSQPTSAEENGLRWWSTGEEPDEIQLDDQFMPLAIGATRGDIEADIVWVGYGIQAPDRGYDDYAAVKQSQDAITADSKGSVEGKIVMMLRKEPGFADPNSPFDGLKNTRHAFFDTKISTAIDQGAVGVLFVNDPASVELALKAVDNQYAAEDRRLEALLAQRNALPAEATNLRSSLTEKIDQVQEMLSNREREQARANWGLLGSAEAGTRPRKGDEKITDPETGKTATRPAIPVASISREVADRLLKQMASITDAGEEPKSENEESRTLFANGLAAVEAAIDSDYKPRTIDSPGLRGRLRVGLTNATATSPNVIGVLEGKGGLADETVVIGAHYDHVGMGGIGSLAPGTIEIHNGADDNASGTATMLAVAERVVSELTDASEHRRIVFIAFTGEERGLLGSKFYCSQPRFPMSKTVTMLNMDMVGRLRDNELTVYGTGTSDGFESLIQGLNSDMEQTSRPFKLNLVSTGYGPSDHASFYQAGVPVLFFFTGLHSDYHRPSDDFEKLNLDGMTRITDIVSQAANRVATMEQRPSYTQTNKDFQIRRQLSVVLGIQLDPDTNAVAAVMDPSAAKEGGIQVGDQLIKAGDKTIQTINDLRDELRPKSPGDSLRLTIQRDGNEMELDVRLRAR</sequence>